<name>A0A285P113_9BACI</name>
<dbReference type="PANTHER" id="PTHR30154:SF55">
    <property type="entry name" value="HTH-TYPE TRANSCRIPTIONAL REGULATOR LRPB"/>
    <property type="match status" value="1"/>
</dbReference>
<keyword evidence="3" id="KW-0804">Transcription</keyword>
<dbReference type="AlphaFoldDB" id="A0A285P113"/>
<dbReference type="GO" id="GO:0043200">
    <property type="term" value="P:response to amino acid"/>
    <property type="evidence" value="ECO:0007669"/>
    <property type="project" value="TreeGrafter"/>
</dbReference>
<dbReference type="InterPro" id="IPR036390">
    <property type="entry name" value="WH_DNA-bd_sf"/>
</dbReference>
<dbReference type="GO" id="GO:0005829">
    <property type="term" value="C:cytosol"/>
    <property type="evidence" value="ECO:0007669"/>
    <property type="project" value="TreeGrafter"/>
</dbReference>
<dbReference type="InterPro" id="IPR019887">
    <property type="entry name" value="Tscrpt_reg_AsnC/Lrp_C"/>
</dbReference>
<dbReference type="EMBL" id="OBEK01000004">
    <property type="protein sequence ID" value="SNZ15422.1"/>
    <property type="molecule type" value="Genomic_DNA"/>
</dbReference>
<organism evidence="5 6">
    <name type="scientific">Terribacillus aidingensis</name>
    <dbReference type="NCBI Taxonomy" id="586416"/>
    <lineage>
        <taxon>Bacteria</taxon>
        <taxon>Bacillati</taxon>
        <taxon>Bacillota</taxon>
        <taxon>Bacilli</taxon>
        <taxon>Bacillales</taxon>
        <taxon>Bacillaceae</taxon>
        <taxon>Terribacillus</taxon>
    </lineage>
</organism>
<dbReference type="InterPro" id="IPR019888">
    <property type="entry name" value="Tscrpt_reg_AsnC-like"/>
</dbReference>
<dbReference type="PRINTS" id="PR00033">
    <property type="entry name" value="HTHASNC"/>
</dbReference>
<evidence type="ECO:0000256" key="3">
    <source>
        <dbReference type="ARBA" id="ARBA00023163"/>
    </source>
</evidence>
<sequence>MLDATDQQIIEELAKNSRITMKELGEKVHLSAPAAAARIAKLEDNHIIEGYSIRINQDNLGYPLHTFLTIFTKNTSHQPYLAFIQTKQQFVVNNYKISGQGCYLLECRFPSQADLNQFLNALNDYVNYNLSIVIDK</sequence>
<evidence type="ECO:0000313" key="5">
    <source>
        <dbReference type="EMBL" id="SNZ15422.1"/>
    </source>
</evidence>
<dbReference type="InterPro" id="IPR036388">
    <property type="entry name" value="WH-like_DNA-bd_sf"/>
</dbReference>
<dbReference type="InterPro" id="IPR011008">
    <property type="entry name" value="Dimeric_a/b-barrel"/>
</dbReference>
<evidence type="ECO:0000256" key="2">
    <source>
        <dbReference type="ARBA" id="ARBA00023125"/>
    </source>
</evidence>
<proteinExistence type="predicted"/>
<protein>
    <submittedName>
        <fullName evidence="5">Lrp/AsnC family transcriptional regulator, leucine-responsive regulatory protein</fullName>
    </submittedName>
</protein>
<dbReference type="SUPFAM" id="SSF54909">
    <property type="entry name" value="Dimeric alpha+beta barrel"/>
    <property type="match status" value="1"/>
</dbReference>
<reference evidence="6" key="1">
    <citation type="submission" date="2017-09" db="EMBL/GenBank/DDBJ databases">
        <authorList>
            <person name="Varghese N."/>
            <person name="Submissions S."/>
        </authorList>
    </citation>
    <scope>NUCLEOTIDE SEQUENCE [LARGE SCALE GENOMIC DNA]</scope>
    <source>
        <strain evidence="6">CGMCC 1.8913</strain>
    </source>
</reference>
<dbReference type="Gene3D" id="3.30.70.920">
    <property type="match status" value="1"/>
</dbReference>
<gene>
    <name evidence="5" type="ORF">SAMN05421503_2629</name>
</gene>
<evidence type="ECO:0000259" key="4">
    <source>
        <dbReference type="PROSITE" id="PS50956"/>
    </source>
</evidence>
<dbReference type="Pfam" id="PF01037">
    <property type="entry name" value="AsnC_trans_reg"/>
    <property type="match status" value="1"/>
</dbReference>
<accession>A0A285P113</accession>
<dbReference type="Proteomes" id="UP000219356">
    <property type="component" value="Unassembled WGS sequence"/>
</dbReference>
<keyword evidence="1" id="KW-0805">Transcription regulation</keyword>
<dbReference type="Gene3D" id="1.10.10.10">
    <property type="entry name" value="Winged helix-like DNA-binding domain superfamily/Winged helix DNA-binding domain"/>
    <property type="match status" value="1"/>
</dbReference>
<evidence type="ECO:0000256" key="1">
    <source>
        <dbReference type="ARBA" id="ARBA00023015"/>
    </source>
</evidence>
<dbReference type="SMART" id="SM00344">
    <property type="entry name" value="HTH_ASNC"/>
    <property type="match status" value="1"/>
</dbReference>
<dbReference type="OrthoDB" id="34294at2"/>
<keyword evidence="2" id="KW-0238">DNA-binding</keyword>
<dbReference type="SUPFAM" id="SSF46785">
    <property type="entry name" value="Winged helix' DNA-binding domain"/>
    <property type="match status" value="1"/>
</dbReference>
<keyword evidence="6" id="KW-1185">Reference proteome</keyword>
<dbReference type="PROSITE" id="PS50956">
    <property type="entry name" value="HTH_ASNC_2"/>
    <property type="match status" value="1"/>
</dbReference>
<evidence type="ECO:0000313" key="6">
    <source>
        <dbReference type="Proteomes" id="UP000219356"/>
    </source>
</evidence>
<dbReference type="Pfam" id="PF13404">
    <property type="entry name" value="HTH_AsnC-type"/>
    <property type="match status" value="1"/>
</dbReference>
<dbReference type="PANTHER" id="PTHR30154">
    <property type="entry name" value="LEUCINE-RESPONSIVE REGULATORY PROTEIN"/>
    <property type="match status" value="1"/>
</dbReference>
<dbReference type="GO" id="GO:0043565">
    <property type="term" value="F:sequence-specific DNA binding"/>
    <property type="evidence" value="ECO:0007669"/>
    <property type="project" value="InterPro"/>
</dbReference>
<feature type="domain" description="HTH asnC-type" evidence="4">
    <location>
        <begin position="2"/>
        <end position="63"/>
    </location>
</feature>
<dbReference type="RefSeq" id="WP_097042805.1">
    <property type="nucleotide sequence ID" value="NZ_OBEK01000004.1"/>
</dbReference>
<dbReference type="InterPro" id="IPR000485">
    <property type="entry name" value="AsnC-type_HTH_dom"/>
</dbReference>